<dbReference type="InterPro" id="IPR029044">
    <property type="entry name" value="Nucleotide-diphossugar_trans"/>
</dbReference>
<dbReference type="SUPFAM" id="SSF53448">
    <property type="entry name" value="Nucleotide-diphospho-sugar transferases"/>
    <property type="match status" value="1"/>
</dbReference>
<name>A0ABN6KDR6_9LEPT</name>
<dbReference type="PANTHER" id="PTHR48090:SF1">
    <property type="entry name" value="PROPHAGE BACTOPRENOL GLUCOSYL TRANSFERASE HOMOLOG"/>
    <property type="match status" value="1"/>
</dbReference>
<gene>
    <name evidence="9" type="ORF">LPTSP3_g20980</name>
</gene>
<dbReference type="InterPro" id="IPR001173">
    <property type="entry name" value="Glyco_trans_2-like"/>
</dbReference>
<organism evidence="9 10">
    <name type="scientific">Leptospira kobayashii</name>
    <dbReference type="NCBI Taxonomy" id="1917830"/>
    <lineage>
        <taxon>Bacteria</taxon>
        <taxon>Pseudomonadati</taxon>
        <taxon>Spirochaetota</taxon>
        <taxon>Spirochaetia</taxon>
        <taxon>Leptospirales</taxon>
        <taxon>Leptospiraceae</taxon>
        <taxon>Leptospira</taxon>
    </lineage>
</organism>
<reference evidence="9 10" key="1">
    <citation type="submission" date="2021-08" db="EMBL/GenBank/DDBJ databases">
        <title>Complete genome sequence of Leptospira kobayashii strain E30.</title>
        <authorList>
            <person name="Nakao R."/>
            <person name="Nakamura S."/>
            <person name="Masuzawa T."/>
            <person name="Koizumi N."/>
        </authorList>
    </citation>
    <scope>NUCLEOTIDE SEQUENCE [LARGE SCALE GENOMIC DNA]</scope>
    <source>
        <strain evidence="9 10">E30</strain>
    </source>
</reference>
<feature type="transmembrane region" description="Helical" evidence="7">
    <location>
        <begin position="230"/>
        <end position="252"/>
    </location>
</feature>
<dbReference type="GO" id="GO:0016787">
    <property type="term" value="F:hydrolase activity"/>
    <property type="evidence" value="ECO:0007669"/>
    <property type="project" value="UniProtKB-KW"/>
</dbReference>
<dbReference type="Proteomes" id="UP000245263">
    <property type="component" value="Chromosome 1"/>
</dbReference>
<dbReference type="EMBL" id="AP025028">
    <property type="protein sequence ID" value="BDA79168.1"/>
    <property type="molecule type" value="Genomic_DNA"/>
</dbReference>
<accession>A0ABN6KDR6</accession>
<keyword evidence="5 7" id="KW-1133">Transmembrane helix</keyword>
<dbReference type="Gene3D" id="3.90.550.10">
    <property type="entry name" value="Spore Coat Polysaccharide Biosynthesis Protein SpsA, Chain A"/>
    <property type="match status" value="1"/>
</dbReference>
<evidence type="ECO:0000256" key="6">
    <source>
        <dbReference type="ARBA" id="ARBA00023136"/>
    </source>
</evidence>
<evidence type="ECO:0000256" key="2">
    <source>
        <dbReference type="ARBA" id="ARBA00022676"/>
    </source>
</evidence>
<evidence type="ECO:0000256" key="5">
    <source>
        <dbReference type="ARBA" id="ARBA00022989"/>
    </source>
</evidence>
<keyword evidence="3" id="KW-0808">Transferase</keyword>
<dbReference type="RefSeq" id="WP_109019409.1">
    <property type="nucleotide sequence ID" value="NZ_AP025028.1"/>
</dbReference>
<keyword evidence="9" id="KW-0378">Hydrolase</keyword>
<feature type="domain" description="Glycosyltransferase 2-like" evidence="8">
    <location>
        <begin position="5"/>
        <end position="167"/>
    </location>
</feature>
<protein>
    <submittedName>
        <fullName evidence="9">Glycosyl hydrolase</fullName>
    </submittedName>
</protein>
<evidence type="ECO:0000259" key="8">
    <source>
        <dbReference type="Pfam" id="PF00535"/>
    </source>
</evidence>
<dbReference type="PANTHER" id="PTHR48090">
    <property type="entry name" value="UNDECAPRENYL-PHOSPHATE 4-DEOXY-4-FORMAMIDO-L-ARABINOSE TRANSFERASE-RELATED"/>
    <property type="match status" value="1"/>
</dbReference>
<sequence length="310" mass="35553">MKSISIVTPCYNEEENVEEVYKQVKDVFAGLKKNYKYEHIFIDNASKDNTQKILREIAKKDKNVKIIINARNFGHIRSPYYGLLQANGDAVILIVADLQDPVHMIKDFLAEWESGFKLVVGVKNESMESPLFFAIRKLYYNLIGRLSDVPLIKNFTGFGLYDRKVIETLREINDPYPYLRGLICDIGFTIKTIPYVQPVRKRGFTKNNFYTLYDIAMLGITNHSKIPLRLAAFSGFVLSALSFVVAVMQVLLKMIFWETYSIGISTLVVGLFFFASVQLFFIGILGEYIGSIHTQVLKRPLVIENERINF</sequence>
<keyword evidence="4 7" id="KW-0812">Transmembrane</keyword>
<evidence type="ECO:0000313" key="10">
    <source>
        <dbReference type="Proteomes" id="UP000245263"/>
    </source>
</evidence>
<evidence type="ECO:0000256" key="4">
    <source>
        <dbReference type="ARBA" id="ARBA00022692"/>
    </source>
</evidence>
<dbReference type="CDD" id="cd04187">
    <property type="entry name" value="DPM1_like_bac"/>
    <property type="match status" value="1"/>
</dbReference>
<dbReference type="Pfam" id="PF00535">
    <property type="entry name" value="Glycos_transf_2"/>
    <property type="match status" value="1"/>
</dbReference>
<comment type="subcellular location">
    <subcellularLocation>
        <location evidence="1">Membrane</location>
        <topology evidence="1">Multi-pass membrane protein</topology>
    </subcellularLocation>
</comment>
<keyword evidence="10" id="KW-1185">Reference proteome</keyword>
<keyword evidence="2" id="KW-0328">Glycosyltransferase</keyword>
<evidence type="ECO:0000256" key="7">
    <source>
        <dbReference type="SAM" id="Phobius"/>
    </source>
</evidence>
<proteinExistence type="predicted"/>
<evidence type="ECO:0000256" key="3">
    <source>
        <dbReference type="ARBA" id="ARBA00022679"/>
    </source>
</evidence>
<keyword evidence="6 7" id="KW-0472">Membrane</keyword>
<evidence type="ECO:0000313" key="9">
    <source>
        <dbReference type="EMBL" id="BDA79168.1"/>
    </source>
</evidence>
<feature type="transmembrane region" description="Helical" evidence="7">
    <location>
        <begin position="264"/>
        <end position="289"/>
    </location>
</feature>
<evidence type="ECO:0000256" key="1">
    <source>
        <dbReference type="ARBA" id="ARBA00004141"/>
    </source>
</evidence>
<dbReference type="InterPro" id="IPR050256">
    <property type="entry name" value="Glycosyltransferase_2"/>
</dbReference>